<accession>A0A8S1RTN9</accession>
<feature type="transmembrane region" description="Helical" evidence="1">
    <location>
        <begin position="2620"/>
        <end position="2641"/>
    </location>
</feature>
<evidence type="ECO:0008006" key="5">
    <source>
        <dbReference type="Google" id="ProtNLM"/>
    </source>
</evidence>
<keyword evidence="1" id="KW-0472">Membrane</keyword>
<dbReference type="OrthoDB" id="306881at2759"/>
<feature type="transmembrane region" description="Helical" evidence="1">
    <location>
        <begin position="2896"/>
        <end position="2917"/>
    </location>
</feature>
<feature type="transmembrane region" description="Helical" evidence="1">
    <location>
        <begin position="2866"/>
        <end position="2884"/>
    </location>
</feature>
<feature type="transmembrane region" description="Helical" evidence="1">
    <location>
        <begin position="2705"/>
        <end position="2729"/>
    </location>
</feature>
<comment type="caution">
    <text evidence="3">The sequence shown here is derived from an EMBL/GenBank/DDBJ whole genome shotgun (WGS) entry which is preliminary data.</text>
</comment>
<reference evidence="3" key="1">
    <citation type="submission" date="2021-01" db="EMBL/GenBank/DDBJ databases">
        <authorList>
            <consortium name="Genoscope - CEA"/>
            <person name="William W."/>
        </authorList>
    </citation>
    <scope>NUCLEOTIDE SEQUENCE</scope>
</reference>
<feature type="chain" id="PRO_5035777275" description="Transmembrane protein" evidence="2">
    <location>
        <begin position="18"/>
        <end position="3005"/>
    </location>
</feature>
<evidence type="ECO:0000256" key="1">
    <source>
        <dbReference type="SAM" id="Phobius"/>
    </source>
</evidence>
<dbReference type="PANTHER" id="PTHR11319:SF35">
    <property type="entry name" value="OUTER MEMBRANE PROTEIN PMPC-RELATED"/>
    <property type="match status" value="1"/>
</dbReference>
<feature type="signal peptide" evidence="2">
    <location>
        <begin position="1"/>
        <end position="17"/>
    </location>
</feature>
<dbReference type="EMBL" id="CAJJDN010000326">
    <property type="protein sequence ID" value="CAD8130763.1"/>
    <property type="molecule type" value="Genomic_DNA"/>
</dbReference>
<sequence length="3005" mass="350527">MIFLFVVLILLISECQFKNIVKCYYEYDDSALEIDDNRPQSKNVDLKTNSFELNTKGFGFWSKYVHNRKCSLEYWTAIASFDSYCQSDNCQFKGITMMKLVDQEQNLFATLMLNMNDNPVSLTHDFYLFPIGSNLHQSASISFDPSQYQNIWIYTSIIYSTKDQTITLFTNVGEYIRSFNYQILTDSITIELGGTNYPQYYYEYNLISYPFNGYISPIQEYDSFSYYDEFFFNLFSLCPFQEQKTQTKIQNIQYFYSSYVLSYYAYYHQMVVNNRYILKLWIKQDYLEAYNYYKTNYQEDHQQLVQAPFRIDYPVCLGYEDRILSSQLAKLYYTVDFQNVNKTIIHFETQFYKIPIYTPMYTDDNLRQYDRLIISRDNLYEQTQKWHYFILEYGRTPTQNGETLQLRLYFYNEEPLIYNLGTQNYNSQFTGNTISIRFQILDYFSQISRVKFQNIKFISGFQGDNEDQQDCYKNCKNCNGPMNYDCTSCFEEYNFVLTQFNQCECKYMFVYNEKTDQCDKIEDSKGLIITQEAVQNICKFGYFQVFFENQYLCIQCPQYHIVNLFCGDCYFQPLFWYLKPVCTFDYIQIKSSDSYQKHSRLNSQRDVYYLDQELNLLLLDGASDYCVDSLDGCEVSQYHHLNEYTKIRCKNNHFYDNFICKMCDPYCVNCQSENVCLACIESRYFNKKSQKCELCSSECLSCTTDLNSEFGQRCLTCAQSYTLTYQGQCKMCGMNCQYCKEDYNQSNQQYFLRCLKCLNDKIMAIRFNGIDCLIIEQKNCQYVMIISRSQSLKYNSYSYNFEPSNDLSDELPVCALCEPTYTYYTFVESCLQSQLFNCLVGISHIYSGDDMISNYKNTCLIGEASSLAMSYQGQENCQAYFSNCNLCYVQYKYTPSYCLECFEGYFNHRLIGDCQKCPESLNCKTCFQQSIGYNDVWKQKIALFNQFLKVRLQPDFFFAQHDQSQNPSDYEIVCFSCFDGYVLIKGKCIKYCDSNCETCIFQDDQYICLTCGKNGYHNLLTIIQYQCAICPSFCELCRVRTDEEIFKLNSLFVKNSQNQIFTYQCLKPFLYGEKIFYDSIFGQFFPCVDDLQCENVLTIELNLFCSEQDYENKLSSITDKNLQSEFKMKNIAFQTLIQSNIEQNSFSYYETNAIYEILNKKSIKKIKIFLKSQQEQTCQINQFSYISQKFSKFVFNAIEIQLTFISEIKQPLIIQILREVNFVDFSFLRFENIQIEVQESIYPKILSAYGFKSIDLELEKIIISSKLQLEYTFFNFQCDQLNSLKFNHVQLKNTKFDNSNLKSIFAFQFTSKNDFIRIQDFSILNCILRNSNIIEINSLIHQSIDFKNFIIDSELFNSSLITSGMGVQLFTITNFFASGTLEQTKPFITLKNVVSTDINNFTIKQMNLIESTFLILEKQAKIYEFYIFECQIQGRSSFISNNFPKQSITDIHLSYQIDVLTIQNIKSSNQTQILNLQPFSSNQSKLELWNVKIYQNNINDEYYEAEYLFIIQLQIVNIVNCDIVRGNGLSEFYLDQQQLRFLNLKVNQFEISVLHQYFECSNMQKFKNQHPNFIKLVNIINVFFENLIIERVNILNAGLIQFLQQSKSLFSENIIIFQNVIFQNNLIITSNNDASASLISILSNQKIQITIFSSKMLRNQLHNYKQNLQIPSAVCLSINCPSGYINLFNSQFYNNFATNTPDSIINIIANQIKFNGIEFVNNSIYNLSSLLSNLFLGFSSDQDVLLSNLKSIFQLQNFVGNAYLSADTISGSNTLIQNSEGKNGVGLYLKAKFIKLEQIQFINLTSFFKFNEENGACIYIEIPSSECQVLIQNIKAENVTTKDYGSVVYIQSEYDNLNLTLQNLTVSSGIAFKGSIIYGSFLNNTLFNHILINKLQIRNQKLAFQNYIKKTVDNKILLANFNDRVSIYLQNAIIFVSDITIMNLFGEAVLLSLDQGDAILSQIKILNGSGLNQQLIQMRPNNNQNTTIQINGIFIENISQFDEPLKQCQLFYTVIKMTKKNMQCQVNNQKLINEVISDKYEDNSEQIKCMYQSLLSQAQDNNQGIIKIVLNKDSDLIQISEIRLINNNYLDSLSGLIFIQLQKFGSEIFQIQLKQIIINHNECGKVGCIYINSKIFDENQIYPQNENRLLTQNYEKILQQLKHDIKIINYECLGNVANFGTCLFSNFSNIKLKQSIFFNNTAKNAGGTIYFIGKEYKLFLINCQIFFNQAKVAGAIYFDDSISQDINKSQTILQDNRAQQFGQNIFQAPVHLSLTLDNYQTILPTFKVQESVNFLKEQIGYSANKQNTIFLPSGSSIYLYKKYDPLLEILEEANLTFRIVALDNQFQQIKNLINTECQIQTQLYNLALHTSEQILNNASISQNSVPFNTTTMDYNFDSMVINFDSENTGKYILQLIITCDSIKIPQYDETNQIINKFHNNYQLIININTLKCRVGQIRSMNGKACFECDYLSDQYSITNDSNKCSIRDEQTTQSVTSFQLNLKQGFWRPYFDNNNIEECYNLQKNCLGGWQYGDNSCYLGHFGAMCELCDVENIRGDGHFSNAQSYSCGSCDDIKYNIAQIIGFSIWTLFTIILSVKGAITLNNSFLESPYLIKLLTNYLQIISSLTSFKLSLPVNFFYFLNGVGNPLQTVSYSLDCQLIQMTSLEIHYSRLIWQLLLPCIYFSILAIIYMILIFTKYIKHRAPIIMTALIYMYIYFQPNLMGSFISMVSTRTIANVPWIQAYVAYRFDTLLHRKWVLLFCIPFLSLFGVVIPFILLVCLIRNKDKLQHKRGKSLFGYLYYEYKLQAYFWEIIKIITKELLILFLVFYEDFIIIKGSFIFFLLLCYWSLNLQYSPFRTLRLNLLDYQSSIVCGVSMILGICLNVDQKSQVQNISPILFSALIIINIFMLVRMLYYIFNAYSIEMENSLDIIKSKILSSLPKSLKMNKQCQRFFKTKAETRQRVKANIQRLKSALQKHLSQSKNTRIIIVNPLTQLKSYSSTNKKT</sequence>
<keyword evidence="2" id="KW-0732">Signal</keyword>
<evidence type="ECO:0000256" key="2">
    <source>
        <dbReference type="SAM" id="SignalP"/>
    </source>
</evidence>
<dbReference type="PANTHER" id="PTHR11319">
    <property type="entry name" value="G PROTEIN-COUPLED RECEPTOR-RELATED"/>
    <property type="match status" value="1"/>
</dbReference>
<keyword evidence="4" id="KW-1185">Reference proteome</keyword>
<feature type="transmembrane region" description="Helical" evidence="1">
    <location>
        <begin position="2672"/>
        <end position="2693"/>
    </location>
</feature>
<dbReference type="InterPro" id="IPR006212">
    <property type="entry name" value="Furin_repeat"/>
</dbReference>
<dbReference type="Proteomes" id="UP000692954">
    <property type="component" value="Unassembled WGS sequence"/>
</dbReference>
<feature type="transmembrane region" description="Helical" evidence="1">
    <location>
        <begin position="2578"/>
        <end position="2600"/>
    </location>
</feature>
<evidence type="ECO:0000313" key="4">
    <source>
        <dbReference type="Proteomes" id="UP000692954"/>
    </source>
</evidence>
<proteinExistence type="predicted"/>
<dbReference type="CDD" id="cd00064">
    <property type="entry name" value="FU"/>
    <property type="match status" value="1"/>
</dbReference>
<gene>
    <name evidence="3" type="ORF">PSON_ATCC_30995.1.T3260003</name>
</gene>
<organism evidence="3 4">
    <name type="scientific">Paramecium sonneborni</name>
    <dbReference type="NCBI Taxonomy" id="65129"/>
    <lineage>
        <taxon>Eukaryota</taxon>
        <taxon>Sar</taxon>
        <taxon>Alveolata</taxon>
        <taxon>Ciliophora</taxon>
        <taxon>Intramacronucleata</taxon>
        <taxon>Oligohymenophorea</taxon>
        <taxon>Peniculida</taxon>
        <taxon>Parameciidae</taxon>
        <taxon>Paramecium</taxon>
    </lineage>
</organism>
<feature type="transmembrane region" description="Helical" evidence="1">
    <location>
        <begin position="2820"/>
        <end position="2846"/>
    </location>
</feature>
<feature type="transmembrane region" description="Helical" evidence="1">
    <location>
        <begin position="2756"/>
        <end position="2781"/>
    </location>
</feature>
<keyword evidence="1" id="KW-1133">Transmembrane helix</keyword>
<protein>
    <recommendedName>
        <fullName evidence="5">Transmembrane protein</fullName>
    </recommendedName>
</protein>
<name>A0A8S1RTN9_9CILI</name>
<keyword evidence="1" id="KW-0812">Transmembrane</keyword>
<evidence type="ECO:0000313" key="3">
    <source>
        <dbReference type="EMBL" id="CAD8130763.1"/>
    </source>
</evidence>